<dbReference type="Proteomes" id="UP001177260">
    <property type="component" value="Unassembled WGS sequence"/>
</dbReference>
<evidence type="ECO:0000313" key="2">
    <source>
        <dbReference type="Proteomes" id="UP001177260"/>
    </source>
</evidence>
<evidence type="ECO:0000313" key="1">
    <source>
        <dbReference type="EMBL" id="KAK1142976.1"/>
    </source>
</evidence>
<sequence>MLPSFRHFLRYIGLDQKCVSHGFKHGAAFRLASIKQEGCNYVSAPMSTTINEIDTDAHDLDTDFISAGEPDNYTWNLVRSEADHLLFQHARECGARAVDGIRVDALQFTHADAPGADSHSYCESLGFTRPVSATYTRKSDGRTGSINFQYVVDASGRARMINTKCRKDHQYSKMLKNTAHWTYWSGTEMYAVGTSCENSPYFEALHGLPNRLRVDLRNQKIGNARKVYFPAEGSTRDFYMSSLRQGPNIPDMLSSAKCETSVRSAPDYSYSSAIPYARVVGDAGCFIDPFFSSGVHLALTALRGDCDEETAAAWHSTKVADVNMRFPLVVLSAYRQMSLAVFNPASFNTTQPEHKARMRNQDATDSATVEEAAALKHLQACKLLRTETSMGLDDFGGDVIVGYRPHLQPGELGLRMPYIQDLRAAFSLARDFRANSSPDNM</sequence>
<name>A0ACC3AYC4_9EURO</name>
<proteinExistence type="predicted"/>
<keyword evidence="2" id="KW-1185">Reference proteome</keyword>
<accession>A0ACC3AYC4</accession>
<protein>
    <submittedName>
        <fullName evidence="1">Uncharacterized protein</fullName>
    </submittedName>
</protein>
<comment type="caution">
    <text evidence="1">The sequence shown here is derived from an EMBL/GenBank/DDBJ whole genome shotgun (WGS) entry which is preliminary data.</text>
</comment>
<reference evidence="1 2" key="1">
    <citation type="journal article" date="2023" name="ACS Omega">
        <title>Identification of the Neoaspergillic Acid Biosynthesis Gene Cluster by Establishing an In Vitro CRISPR-Ribonucleoprotein Genetic System in Aspergillus melleus.</title>
        <authorList>
            <person name="Yuan B."/>
            <person name="Grau M.F."/>
            <person name="Murata R.M."/>
            <person name="Torok T."/>
            <person name="Venkateswaran K."/>
            <person name="Stajich J.E."/>
            <person name="Wang C.C.C."/>
        </authorList>
    </citation>
    <scope>NUCLEOTIDE SEQUENCE [LARGE SCALE GENOMIC DNA]</scope>
    <source>
        <strain evidence="1 2">IMV 1140</strain>
    </source>
</reference>
<gene>
    <name evidence="1" type="ORF">N8T08_007217</name>
</gene>
<organism evidence="1 2">
    <name type="scientific">Aspergillus melleus</name>
    <dbReference type="NCBI Taxonomy" id="138277"/>
    <lineage>
        <taxon>Eukaryota</taxon>
        <taxon>Fungi</taxon>
        <taxon>Dikarya</taxon>
        <taxon>Ascomycota</taxon>
        <taxon>Pezizomycotina</taxon>
        <taxon>Eurotiomycetes</taxon>
        <taxon>Eurotiomycetidae</taxon>
        <taxon>Eurotiales</taxon>
        <taxon>Aspergillaceae</taxon>
        <taxon>Aspergillus</taxon>
        <taxon>Aspergillus subgen. Circumdati</taxon>
    </lineage>
</organism>
<dbReference type="EMBL" id="JAOPJF010000045">
    <property type="protein sequence ID" value="KAK1142976.1"/>
    <property type="molecule type" value="Genomic_DNA"/>
</dbReference>